<dbReference type="GO" id="GO:0031418">
    <property type="term" value="F:L-ascorbic acid binding"/>
    <property type="evidence" value="ECO:0007669"/>
    <property type="project" value="InterPro"/>
</dbReference>
<dbReference type="PANTHER" id="PTHR10869">
    <property type="entry name" value="PROLYL 4-HYDROXYLASE ALPHA SUBUNIT"/>
    <property type="match status" value="1"/>
</dbReference>
<reference evidence="11 12" key="1">
    <citation type="journal article" date="2009" name="Science">
        <title>Green evolution and dynamic adaptations revealed by genomes of the marine picoeukaryotes Micromonas.</title>
        <authorList>
            <person name="Worden A.Z."/>
            <person name="Lee J.H."/>
            <person name="Mock T."/>
            <person name="Rouze P."/>
            <person name="Simmons M.P."/>
            <person name="Aerts A.L."/>
            <person name="Allen A.E."/>
            <person name="Cuvelier M.L."/>
            <person name="Derelle E."/>
            <person name="Everett M.V."/>
            <person name="Foulon E."/>
            <person name="Grimwood J."/>
            <person name="Gundlach H."/>
            <person name="Henrissat B."/>
            <person name="Napoli C."/>
            <person name="McDonald S.M."/>
            <person name="Parker M.S."/>
            <person name="Rombauts S."/>
            <person name="Salamov A."/>
            <person name="Von Dassow P."/>
            <person name="Badger J.H."/>
            <person name="Coutinho P.M."/>
            <person name="Demir E."/>
            <person name="Dubchak I."/>
            <person name="Gentemann C."/>
            <person name="Eikrem W."/>
            <person name="Gready J.E."/>
            <person name="John U."/>
            <person name="Lanier W."/>
            <person name="Lindquist E.A."/>
            <person name="Lucas S."/>
            <person name="Mayer K.F."/>
            <person name="Moreau H."/>
            <person name="Not F."/>
            <person name="Otillar R."/>
            <person name="Panaud O."/>
            <person name="Pangilinan J."/>
            <person name="Paulsen I."/>
            <person name="Piegu B."/>
            <person name="Poliakov A."/>
            <person name="Robbens S."/>
            <person name="Schmutz J."/>
            <person name="Toulza E."/>
            <person name="Wyss T."/>
            <person name="Zelensky A."/>
            <person name="Zhou K."/>
            <person name="Armbrust E.V."/>
            <person name="Bhattacharya D."/>
            <person name="Goodenough U.W."/>
            <person name="Van de Peer Y."/>
            <person name="Grigoriev I.V."/>
        </authorList>
    </citation>
    <scope>NUCLEOTIDE SEQUENCE [LARGE SCALE GENOMIC DNA]</scope>
    <source>
        <strain evidence="11 12">CCMP1545</strain>
    </source>
</reference>
<evidence type="ECO:0000256" key="6">
    <source>
        <dbReference type="ARBA" id="ARBA00023004"/>
    </source>
</evidence>
<dbReference type="Pfam" id="PF13640">
    <property type="entry name" value="2OG-FeII_Oxy_3"/>
    <property type="match status" value="1"/>
</dbReference>
<keyword evidence="3" id="KW-0479">Metal-binding</keyword>
<comment type="catalytic activity">
    <reaction evidence="7">
        <text>L-prolyl-[collagen] + 2-oxoglutarate + O2 = trans-4-hydroxy-L-prolyl-[collagen] + succinate + CO2</text>
        <dbReference type="Rhea" id="RHEA:18945"/>
        <dbReference type="Rhea" id="RHEA-COMP:11676"/>
        <dbReference type="Rhea" id="RHEA-COMP:11680"/>
        <dbReference type="ChEBI" id="CHEBI:15379"/>
        <dbReference type="ChEBI" id="CHEBI:16526"/>
        <dbReference type="ChEBI" id="CHEBI:16810"/>
        <dbReference type="ChEBI" id="CHEBI:30031"/>
        <dbReference type="ChEBI" id="CHEBI:50342"/>
        <dbReference type="ChEBI" id="CHEBI:61965"/>
        <dbReference type="EC" id="1.14.11.2"/>
    </reaction>
</comment>
<proteinExistence type="predicted"/>
<organism evidence="12">
    <name type="scientific">Micromonas pusilla (strain CCMP1545)</name>
    <name type="common">Picoplanktonic green alga</name>
    <dbReference type="NCBI Taxonomy" id="564608"/>
    <lineage>
        <taxon>Eukaryota</taxon>
        <taxon>Viridiplantae</taxon>
        <taxon>Chlorophyta</taxon>
        <taxon>Mamiellophyceae</taxon>
        <taxon>Mamiellales</taxon>
        <taxon>Mamiellaceae</taxon>
        <taxon>Micromonas</taxon>
    </lineage>
</organism>
<dbReference type="GO" id="GO:0005506">
    <property type="term" value="F:iron ion binding"/>
    <property type="evidence" value="ECO:0007669"/>
    <property type="project" value="InterPro"/>
</dbReference>
<name>C1MUK4_MICPC</name>
<dbReference type="PANTHER" id="PTHR10869:SF238">
    <property type="entry name" value="PROLYL 4-HYDROXYLASE 6-RELATED"/>
    <property type="match status" value="1"/>
</dbReference>
<dbReference type="GeneID" id="9684951"/>
<feature type="chain" id="PRO_5002912147" evidence="9">
    <location>
        <begin position="26"/>
        <end position="409"/>
    </location>
</feature>
<feature type="domain" description="Fe2OG dioxygenase" evidence="10">
    <location>
        <begin position="172"/>
        <end position="320"/>
    </location>
</feature>
<keyword evidence="4" id="KW-0223">Dioxygenase</keyword>
<dbReference type="Gene3D" id="2.60.120.620">
    <property type="entry name" value="q2cbj1_9rhob like domain"/>
    <property type="match status" value="1"/>
</dbReference>
<dbReference type="AlphaFoldDB" id="C1MUK4"/>
<dbReference type="PROSITE" id="PS51471">
    <property type="entry name" value="FE2OG_OXY"/>
    <property type="match status" value="1"/>
</dbReference>
<keyword evidence="5" id="KW-0560">Oxidoreductase</keyword>
<evidence type="ECO:0000259" key="10">
    <source>
        <dbReference type="PROSITE" id="PS51471"/>
    </source>
</evidence>
<dbReference type="InterPro" id="IPR005123">
    <property type="entry name" value="Oxoglu/Fe-dep_dioxygenase_dom"/>
</dbReference>
<feature type="signal peptide" evidence="9">
    <location>
        <begin position="1"/>
        <end position="25"/>
    </location>
</feature>
<evidence type="ECO:0000256" key="2">
    <source>
        <dbReference type="ARBA" id="ARBA00004648"/>
    </source>
</evidence>
<feature type="region of interest" description="Disordered" evidence="8">
    <location>
        <begin position="51"/>
        <end position="73"/>
    </location>
</feature>
<dbReference type="InterPro" id="IPR006620">
    <property type="entry name" value="Pro_4_hyd_alph"/>
</dbReference>
<dbReference type="RefSeq" id="XP_003059212.1">
    <property type="nucleotide sequence ID" value="XM_003059166.1"/>
</dbReference>
<dbReference type="SMART" id="SM00702">
    <property type="entry name" value="P4Hc"/>
    <property type="match status" value="1"/>
</dbReference>
<dbReference type="STRING" id="564608.C1MUK4"/>
<keyword evidence="6" id="KW-0408">Iron</keyword>
<dbReference type="OMA" id="STHASCP"/>
<keyword evidence="9" id="KW-0732">Signal</keyword>
<comment type="cofactor">
    <cofactor evidence="1">
        <name>L-ascorbate</name>
        <dbReference type="ChEBI" id="CHEBI:38290"/>
    </cofactor>
</comment>
<evidence type="ECO:0000313" key="12">
    <source>
        <dbReference type="Proteomes" id="UP000001876"/>
    </source>
</evidence>
<dbReference type="EMBL" id="GG663740">
    <property type="protein sequence ID" value="EEH56344.1"/>
    <property type="molecule type" value="Genomic_DNA"/>
</dbReference>
<sequence length="409" mass="44225">MAGARRLPLLLLAIVVALPVGNVRAAFSLRGSDTRRDERLIGWLGEVPRADATTTTREAPRADDASASSLGPTRDIGVGDARVEKLSDSPRAYLFREFLTKEECAHLIEISTPHLKRSTVVGDDALLGEADGRRSDYRTSTGAFLPKLYDDVVTRVERRVEAFSRLPFENQEQLQARSLLRYELGQEYRDHVDGFATENGGKRVATVLMFLAEPEEGGETAFPNGEPSEAVAARVAAQRARGELSDCAWRGGGGGTAGGGRGNLRGFAVKPRLGDAVLFFSYDADDDGGYDGAEVSHASTHASCPTTRGVKWTATKWIHERAFATGTWETPECVDRDDGCAGWARGGECAKNPGFMLGEATPGSCLKSCCDGGGGVEMPREMTIWQREFCASCEAGRTKKEMVVTHEEI</sequence>
<evidence type="ECO:0000313" key="11">
    <source>
        <dbReference type="EMBL" id="EEH56344.1"/>
    </source>
</evidence>
<evidence type="ECO:0000256" key="3">
    <source>
        <dbReference type="ARBA" id="ARBA00022723"/>
    </source>
</evidence>
<dbReference type="InterPro" id="IPR044862">
    <property type="entry name" value="Pro_4_hyd_alph_FE2OG_OXY"/>
</dbReference>
<accession>C1MUK4</accession>
<dbReference type="InterPro" id="IPR045054">
    <property type="entry name" value="P4HA-like"/>
</dbReference>
<evidence type="ECO:0000256" key="1">
    <source>
        <dbReference type="ARBA" id="ARBA00001961"/>
    </source>
</evidence>
<dbReference type="Proteomes" id="UP000001876">
    <property type="component" value="Unassembled WGS sequence"/>
</dbReference>
<dbReference type="GO" id="GO:0005789">
    <property type="term" value="C:endoplasmic reticulum membrane"/>
    <property type="evidence" value="ECO:0007669"/>
    <property type="project" value="UniProtKB-SubCell"/>
</dbReference>
<evidence type="ECO:0000256" key="9">
    <source>
        <dbReference type="SAM" id="SignalP"/>
    </source>
</evidence>
<evidence type="ECO:0000256" key="4">
    <source>
        <dbReference type="ARBA" id="ARBA00022964"/>
    </source>
</evidence>
<dbReference type="KEGG" id="mpp:MICPUCDRAFT_18183"/>
<evidence type="ECO:0000256" key="7">
    <source>
        <dbReference type="ARBA" id="ARBA00049169"/>
    </source>
</evidence>
<evidence type="ECO:0000256" key="5">
    <source>
        <dbReference type="ARBA" id="ARBA00023002"/>
    </source>
</evidence>
<dbReference type="GO" id="GO:0004656">
    <property type="term" value="F:procollagen-proline 4-dioxygenase activity"/>
    <property type="evidence" value="ECO:0007669"/>
    <property type="project" value="UniProtKB-EC"/>
</dbReference>
<dbReference type="OrthoDB" id="420380at2759"/>
<evidence type="ECO:0000256" key="8">
    <source>
        <dbReference type="SAM" id="MobiDB-lite"/>
    </source>
</evidence>
<gene>
    <name evidence="11" type="ORF">MICPUCDRAFT_18183</name>
</gene>
<dbReference type="eggNOG" id="KOG1591">
    <property type="taxonomic scope" value="Eukaryota"/>
</dbReference>
<protein>
    <submittedName>
        <fullName evidence="11">Predicted protein</fullName>
    </submittedName>
</protein>
<keyword evidence="12" id="KW-1185">Reference proteome</keyword>
<comment type="subcellular location">
    <subcellularLocation>
        <location evidence="2">Endoplasmic reticulum membrane</location>
        <topology evidence="2">Single-pass type II membrane protein</topology>
    </subcellularLocation>
</comment>